<feature type="transmembrane region" description="Helical" evidence="1">
    <location>
        <begin position="12"/>
        <end position="33"/>
    </location>
</feature>
<sequence length="78" mass="7953">MEKSYSHLWPGVPLALGAAILFGAAAPVSNLLIGAVDPWLLAGVLYLGAGLGLAAMTAMRRLIGLPSAEASLQRGDLP</sequence>
<evidence type="ECO:0000256" key="1">
    <source>
        <dbReference type="SAM" id="Phobius"/>
    </source>
</evidence>
<dbReference type="RefSeq" id="WP_284324247.1">
    <property type="nucleotide sequence ID" value="NZ_BSPP01000004.1"/>
</dbReference>
<comment type="caution">
    <text evidence="2">The sequence shown here is derived from an EMBL/GenBank/DDBJ whole genome shotgun (WGS) entry which is preliminary data.</text>
</comment>
<keyword evidence="1" id="KW-1133">Transmembrane helix</keyword>
<keyword evidence="1" id="KW-0472">Membrane</keyword>
<evidence type="ECO:0008006" key="4">
    <source>
        <dbReference type="Google" id="ProtNLM"/>
    </source>
</evidence>
<keyword evidence="1" id="KW-0812">Transmembrane</keyword>
<reference evidence="2 3" key="1">
    <citation type="journal article" date="2014" name="Int. J. Syst. Evol. Microbiol.">
        <title>Complete genome sequence of Corynebacterium casei LMG S-19264T (=DSM 44701T), isolated from a smear-ripened cheese.</title>
        <authorList>
            <consortium name="US DOE Joint Genome Institute (JGI-PGF)"/>
            <person name="Walter F."/>
            <person name="Albersmeier A."/>
            <person name="Kalinowski J."/>
            <person name="Ruckert C."/>
        </authorList>
    </citation>
    <scope>NUCLEOTIDE SEQUENCE [LARGE SCALE GENOMIC DNA]</scope>
    <source>
        <strain evidence="2 3">NBRC 111766</strain>
    </source>
</reference>
<dbReference type="Proteomes" id="UP001157355">
    <property type="component" value="Unassembled WGS sequence"/>
</dbReference>
<accession>A0AA37TQF3</accession>
<proteinExistence type="predicted"/>
<dbReference type="AlphaFoldDB" id="A0AA37TQF3"/>
<gene>
    <name evidence="2" type="ORF">GCM10010873_10130</name>
</gene>
<evidence type="ECO:0000313" key="3">
    <source>
        <dbReference type="Proteomes" id="UP001157355"/>
    </source>
</evidence>
<keyword evidence="3" id="KW-1185">Reference proteome</keyword>
<organism evidence="2 3">
    <name type="scientific">Cypionkella aquatica</name>
    <dbReference type="NCBI Taxonomy" id="1756042"/>
    <lineage>
        <taxon>Bacteria</taxon>
        <taxon>Pseudomonadati</taxon>
        <taxon>Pseudomonadota</taxon>
        <taxon>Alphaproteobacteria</taxon>
        <taxon>Rhodobacterales</taxon>
        <taxon>Paracoccaceae</taxon>
        <taxon>Cypionkella</taxon>
    </lineage>
</organism>
<protein>
    <recommendedName>
        <fullName evidence="4">EamA family transporter</fullName>
    </recommendedName>
</protein>
<dbReference type="EMBL" id="BSPP01000004">
    <property type="protein sequence ID" value="GLS86039.1"/>
    <property type="molecule type" value="Genomic_DNA"/>
</dbReference>
<evidence type="ECO:0000313" key="2">
    <source>
        <dbReference type="EMBL" id="GLS86039.1"/>
    </source>
</evidence>
<name>A0AA37TQF3_9RHOB</name>
<feature type="transmembrane region" description="Helical" evidence="1">
    <location>
        <begin position="39"/>
        <end position="59"/>
    </location>
</feature>